<dbReference type="AlphaFoldDB" id="A0A1Y2B877"/>
<dbReference type="InParanoid" id="A0A1Y2B877"/>
<name>A0A1Y2B877_9TREE</name>
<reference evidence="2 3" key="1">
    <citation type="submission" date="2016-07" db="EMBL/GenBank/DDBJ databases">
        <title>Pervasive Adenine N6-methylation of Active Genes in Fungi.</title>
        <authorList>
            <consortium name="DOE Joint Genome Institute"/>
            <person name="Mondo S.J."/>
            <person name="Dannebaum R.O."/>
            <person name="Kuo R.C."/>
            <person name="Labutti K."/>
            <person name="Haridas S."/>
            <person name="Kuo A."/>
            <person name="Salamov A."/>
            <person name="Ahrendt S.R."/>
            <person name="Lipzen A."/>
            <person name="Sullivan W."/>
            <person name="Andreopoulos W.B."/>
            <person name="Clum A."/>
            <person name="Lindquist E."/>
            <person name="Daum C."/>
            <person name="Ramamoorthy G.K."/>
            <person name="Gryganskyi A."/>
            <person name="Culley D."/>
            <person name="Magnuson J.K."/>
            <person name="James T.Y."/>
            <person name="O'Malley M.A."/>
            <person name="Stajich J.E."/>
            <person name="Spatafora J.W."/>
            <person name="Visel A."/>
            <person name="Grigoriev I.V."/>
        </authorList>
    </citation>
    <scope>NUCLEOTIDE SEQUENCE [LARGE SCALE GENOMIC DNA]</scope>
    <source>
        <strain evidence="2 3">68-887.2</strain>
    </source>
</reference>
<feature type="region of interest" description="Disordered" evidence="1">
    <location>
        <begin position="1"/>
        <end position="87"/>
    </location>
</feature>
<dbReference type="EMBL" id="MCFC01000017">
    <property type="protein sequence ID" value="ORY31041.1"/>
    <property type="molecule type" value="Genomic_DNA"/>
</dbReference>
<protein>
    <submittedName>
        <fullName evidence="2">Uncharacterized protein</fullName>
    </submittedName>
</protein>
<gene>
    <name evidence="2" type="ORF">BCR39DRAFT_103712</name>
</gene>
<proteinExistence type="predicted"/>
<keyword evidence="3" id="KW-1185">Reference proteome</keyword>
<comment type="caution">
    <text evidence="2">The sequence shown here is derived from an EMBL/GenBank/DDBJ whole genome shotgun (WGS) entry which is preliminary data.</text>
</comment>
<organism evidence="2 3">
    <name type="scientific">Naematelia encephala</name>
    <dbReference type="NCBI Taxonomy" id="71784"/>
    <lineage>
        <taxon>Eukaryota</taxon>
        <taxon>Fungi</taxon>
        <taxon>Dikarya</taxon>
        <taxon>Basidiomycota</taxon>
        <taxon>Agaricomycotina</taxon>
        <taxon>Tremellomycetes</taxon>
        <taxon>Tremellales</taxon>
        <taxon>Naemateliaceae</taxon>
        <taxon>Naematelia</taxon>
    </lineage>
</organism>
<feature type="compositionally biased region" description="Low complexity" evidence="1">
    <location>
        <begin position="61"/>
        <end position="79"/>
    </location>
</feature>
<evidence type="ECO:0000256" key="1">
    <source>
        <dbReference type="SAM" id="MobiDB-lite"/>
    </source>
</evidence>
<evidence type="ECO:0000313" key="3">
    <source>
        <dbReference type="Proteomes" id="UP000193986"/>
    </source>
</evidence>
<dbReference type="Proteomes" id="UP000193986">
    <property type="component" value="Unassembled WGS sequence"/>
</dbReference>
<sequence length="168" mass="18225">MPNTASSLFDSNYSLSSPSSPIASRCSPNSSYSRSPHPQSPLRGKPLVITFPHPDLPSGRSTPPLVSPTTVSPTTIPDLSDLDDGDPLKSVVVPVLKRDDAYGVAPESAGVEEGTQQSYKVDEDMCPELNKMAKDFELLNMRRQSSTQIMGQYDSYESCMRGKLSTAR</sequence>
<feature type="compositionally biased region" description="Low complexity" evidence="1">
    <location>
        <begin position="1"/>
        <end position="36"/>
    </location>
</feature>
<evidence type="ECO:0000313" key="2">
    <source>
        <dbReference type="EMBL" id="ORY31041.1"/>
    </source>
</evidence>
<accession>A0A1Y2B877</accession>